<protein>
    <submittedName>
        <fullName evidence="2">Aldo/keto reductase</fullName>
    </submittedName>
</protein>
<dbReference type="Gene3D" id="3.20.20.100">
    <property type="entry name" value="NADP-dependent oxidoreductase domain"/>
    <property type="match status" value="1"/>
</dbReference>
<evidence type="ECO:0000313" key="3">
    <source>
        <dbReference type="Proteomes" id="UP000262073"/>
    </source>
</evidence>
<dbReference type="RefSeq" id="WP_117317027.1">
    <property type="nucleotide sequence ID" value="NZ_CP031769.1"/>
</dbReference>
<dbReference type="Proteomes" id="UP000262073">
    <property type="component" value="Chromosome"/>
</dbReference>
<dbReference type="InterPro" id="IPR036812">
    <property type="entry name" value="NAD(P)_OxRdtase_dom_sf"/>
</dbReference>
<organism evidence="2 3">
    <name type="scientific">Salinimonas sediminis</name>
    <dbReference type="NCBI Taxonomy" id="2303538"/>
    <lineage>
        <taxon>Bacteria</taxon>
        <taxon>Pseudomonadati</taxon>
        <taxon>Pseudomonadota</taxon>
        <taxon>Gammaproteobacteria</taxon>
        <taxon>Alteromonadales</taxon>
        <taxon>Alteromonadaceae</taxon>
        <taxon>Alteromonas/Salinimonas group</taxon>
        <taxon>Salinimonas</taxon>
    </lineage>
</organism>
<dbReference type="AlphaFoldDB" id="A0A346NMX9"/>
<dbReference type="CDD" id="cd19092">
    <property type="entry name" value="AKR_BsYcsN_EcYdhF-like"/>
    <property type="match status" value="1"/>
</dbReference>
<dbReference type="KEGG" id="salm:D0Y50_11285"/>
<evidence type="ECO:0000259" key="1">
    <source>
        <dbReference type="Pfam" id="PF00248"/>
    </source>
</evidence>
<dbReference type="GO" id="GO:0005829">
    <property type="term" value="C:cytosol"/>
    <property type="evidence" value="ECO:0007669"/>
    <property type="project" value="TreeGrafter"/>
</dbReference>
<reference evidence="2 3" key="1">
    <citation type="submission" date="2018-08" db="EMBL/GenBank/DDBJ databases">
        <title>Salinimonas sediminis sp. nov., a piezophilic bacterium isolated from a deep-sea sediment sample from the New Britain Trench.</title>
        <authorList>
            <person name="Cao J."/>
        </authorList>
    </citation>
    <scope>NUCLEOTIDE SEQUENCE [LARGE SCALE GENOMIC DNA]</scope>
    <source>
        <strain evidence="2 3">N102</strain>
    </source>
</reference>
<dbReference type="OrthoDB" id="9768793at2"/>
<dbReference type="SUPFAM" id="SSF51430">
    <property type="entry name" value="NAD(P)-linked oxidoreductase"/>
    <property type="match status" value="1"/>
</dbReference>
<evidence type="ECO:0000313" key="2">
    <source>
        <dbReference type="EMBL" id="AXR06886.1"/>
    </source>
</evidence>
<dbReference type="InterPro" id="IPR050523">
    <property type="entry name" value="AKR_Detox_Biosynth"/>
</dbReference>
<keyword evidence="3" id="KW-1185">Reference proteome</keyword>
<accession>A0A346NMX9</accession>
<name>A0A346NMX9_9ALTE</name>
<dbReference type="InterPro" id="IPR023210">
    <property type="entry name" value="NADP_OxRdtase_dom"/>
</dbReference>
<dbReference type="PANTHER" id="PTHR43364">
    <property type="entry name" value="NADH-SPECIFIC METHYLGLYOXAL REDUCTASE-RELATED"/>
    <property type="match status" value="1"/>
</dbReference>
<feature type="domain" description="NADP-dependent oxidoreductase" evidence="1">
    <location>
        <begin position="17"/>
        <end position="311"/>
    </location>
</feature>
<dbReference type="PANTHER" id="PTHR43364:SF1">
    <property type="entry name" value="OXIDOREDUCTASE YDHF"/>
    <property type="match status" value="1"/>
</dbReference>
<sequence length="324" mass="35866">MQHTLPLAEYLPNVSTLAYGCMGLGGGWNDTPVTTADVAQSDSIIQSALESGINLFDHADIYTFSKAEEAFGQVLKNTPSLREKMYIQSKCGIRFEDSEGCGRYDFSASWIQQSVEGSLRRLHTDKLDILLLHRPDPLMELDEVANTLQALHKAGKIDYIGVSNMNQYQMAFLQSALSMPIVTNQLELSLAKTDWLDDGIAVNTPAAQQAGFPSGLLEHCRSHHIQLQAWGCLAQGTFGEQGLHGEDETIANTTRYVWKLAQEYKVTAEAIVLAFLLKHPSAIQPVIGTTNTDRIKGCAQALDVKLTREQWYNLYVYSRGQALP</sequence>
<gene>
    <name evidence="2" type="ORF">D0Y50_11285</name>
</gene>
<dbReference type="Pfam" id="PF00248">
    <property type="entry name" value="Aldo_ket_red"/>
    <property type="match status" value="1"/>
</dbReference>
<dbReference type="EMBL" id="CP031769">
    <property type="protein sequence ID" value="AXR06886.1"/>
    <property type="molecule type" value="Genomic_DNA"/>
</dbReference>
<proteinExistence type="predicted"/>